<evidence type="ECO:0000313" key="2">
    <source>
        <dbReference type="EMBL" id="KAF2864685.1"/>
    </source>
</evidence>
<sequence length="330" mass="37457">MAYVDALVTRYQAPHGYTSWFRIPGVGRDDRAQARFRTNLINRYESKQKGGALLWCPISRAYYESDDMTAAHVVPYNTGESNCNYLFGDAESDNGHLMCPSNGLLLHAKFEKALDDGRIAIVPASKDDIDPEMNSTVNFGHNDEPYKVKVLDATLNLPELNLGAVKGPHLDGRILKFWNDNRPKKRYLWFNTIINIARRRRARVPGWPSDMAILKGGMWASPGEWLRRSTMHCILRQIAFVEDPEEYLEIGLGPTLIGGPEETPFCREIADRVAVKLNPPRAQKYGDEDSPVQSRVYSNPFSQLDRSMPYRMCHVMSDYCDVCDDGGYGW</sequence>
<reference evidence="2 3" key="1">
    <citation type="submission" date="2020-01" db="EMBL/GenBank/DDBJ databases">
        <authorList>
            <consortium name="DOE Joint Genome Institute"/>
            <person name="Haridas S."/>
            <person name="Albert R."/>
            <person name="Binder M."/>
            <person name="Bloem J."/>
            <person name="Labutti K."/>
            <person name="Salamov A."/>
            <person name="Andreopoulos B."/>
            <person name="Baker S.E."/>
            <person name="Barry K."/>
            <person name="Bills G."/>
            <person name="Bluhm B.H."/>
            <person name="Cannon C."/>
            <person name="Castanera R."/>
            <person name="Culley D.E."/>
            <person name="Daum C."/>
            <person name="Ezra D."/>
            <person name="Gonzalez J.B."/>
            <person name="Henrissat B."/>
            <person name="Kuo A."/>
            <person name="Liang C."/>
            <person name="Lipzen A."/>
            <person name="Lutzoni F."/>
            <person name="Magnuson J."/>
            <person name="Mondo S."/>
            <person name="Nolan M."/>
            <person name="Ohm R."/>
            <person name="Pangilinan J."/>
            <person name="Park H.-J.H."/>
            <person name="Ramirez L."/>
            <person name="Alfaro M."/>
            <person name="Sun H."/>
            <person name="Tritt A."/>
            <person name="Yoshinaga Y."/>
            <person name="Zwiers L.-H.L."/>
            <person name="Turgeon B.G."/>
            <person name="Goodwin S.B."/>
            <person name="Spatafora J.W."/>
            <person name="Crous P.W."/>
            <person name="Grigoriev I.V."/>
        </authorList>
    </citation>
    <scope>NUCLEOTIDE SEQUENCE [LARGE SCALE GENOMIC DNA]</scope>
    <source>
        <strain evidence="2 3">CBS 611.86</strain>
    </source>
</reference>
<dbReference type="InterPro" id="IPR003615">
    <property type="entry name" value="HNH_nuc"/>
</dbReference>
<organism evidence="2 3">
    <name type="scientific">Massariosphaeria phaeospora</name>
    <dbReference type="NCBI Taxonomy" id="100035"/>
    <lineage>
        <taxon>Eukaryota</taxon>
        <taxon>Fungi</taxon>
        <taxon>Dikarya</taxon>
        <taxon>Ascomycota</taxon>
        <taxon>Pezizomycotina</taxon>
        <taxon>Dothideomycetes</taxon>
        <taxon>Pleosporomycetidae</taxon>
        <taxon>Pleosporales</taxon>
        <taxon>Pleosporales incertae sedis</taxon>
        <taxon>Massariosphaeria</taxon>
    </lineage>
</organism>
<name>A0A7C8MDZ1_9PLEO</name>
<feature type="domain" description="HNH nuclease" evidence="1">
    <location>
        <begin position="56"/>
        <end position="122"/>
    </location>
</feature>
<dbReference type="OrthoDB" id="4120917at2759"/>
<keyword evidence="3" id="KW-1185">Reference proteome</keyword>
<comment type="caution">
    <text evidence="2">The sequence shown here is derived from an EMBL/GenBank/DDBJ whole genome shotgun (WGS) entry which is preliminary data.</text>
</comment>
<evidence type="ECO:0000313" key="3">
    <source>
        <dbReference type="Proteomes" id="UP000481861"/>
    </source>
</evidence>
<dbReference type="Pfam" id="PF13391">
    <property type="entry name" value="HNH_2"/>
    <property type="match status" value="1"/>
</dbReference>
<proteinExistence type="predicted"/>
<evidence type="ECO:0000259" key="1">
    <source>
        <dbReference type="Pfam" id="PF13391"/>
    </source>
</evidence>
<dbReference type="Proteomes" id="UP000481861">
    <property type="component" value="Unassembled WGS sequence"/>
</dbReference>
<accession>A0A7C8MDZ1</accession>
<gene>
    <name evidence="2" type="ORF">BDV95DRAFT_655755</name>
</gene>
<protein>
    <recommendedName>
        <fullName evidence="1">HNH nuclease domain-containing protein</fullName>
    </recommendedName>
</protein>
<dbReference type="EMBL" id="JAADJZ010000041">
    <property type="protein sequence ID" value="KAF2864685.1"/>
    <property type="molecule type" value="Genomic_DNA"/>
</dbReference>
<dbReference type="AlphaFoldDB" id="A0A7C8MDZ1"/>